<dbReference type="PANTHER" id="PTHR31267">
    <property type="entry name" value="DENTIN SIALOPHOSPHOPROTEIN-LIKE PROTEIN"/>
    <property type="match status" value="1"/>
</dbReference>
<evidence type="ECO:0000256" key="1">
    <source>
        <dbReference type="SAM" id="MobiDB-lite"/>
    </source>
</evidence>
<evidence type="ECO:0000313" key="3">
    <source>
        <dbReference type="Proteomes" id="UP001140206"/>
    </source>
</evidence>
<dbReference type="AlphaFoldDB" id="A0AAV8HD97"/>
<feature type="compositionally biased region" description="Polar residues" evidence="1">
    <location>
        <begin position="398"/>
        <end position="408"/>
    </location>
</feature>
<name>A0AAV8HD97_9POAL</name>
<reference evidence="2" key="1">
    <citation type="submission" date="2022-08" db="EMBL/GenBank/DDBJ databases">
        <authorList>
            <person name="Marques A."/>
        </authorList>
    </citation>
    <scope>NUCLEOTIDE SEQUENCE</scope>
    <source>
        <strain evidence="2">RhyPub2mFocal</strain>
        <tissue evidence="2">Leaves</tissue>
    </source>
</reference>
<organism evidence="2 3">
    <name type="scientific">Rhynchospora pubera</name>
    <dbReference type="NCBI Taxonomy" id="906938"/>
    <lineage>
        <taxon>Eukaryota</taxon>
        <taxon>Viridiplantae</taxon>
        <taxon>Streptophyta</taxon>
        <taxon>Embryophyta</taxon>
        <taxon>Tracheophyta</taxon>
        <taxon>Spermatophyta</taxon>
        <taxon>Magnoliopsida</taxon>
        <taxon>Liliopsida</taxon>
        <taxon>Poales</taxon>
        <taxon>Cyperaceae</taxon>
        <taxon>Cyperoideae</taxon>
        <taxon>Rhynchosporeae</taxon>
        <taxon>Rhynchospora</taxon>
    </lineage>
</organism>
<feature type="region of interest" description="Disordered" evidence="1">
    <location>
        <begin position="385"/>
        <end position="408"/>
    </location>
</feature>
<keyword evidence="3" id="KW-1185">Reference proteome</keyword>
<sequence length="858" mass="96152">MDLDGEDKLNNGTCLLLSLPTRASWFGLDRTEDLLSFFSFSLSRFVSISPLSSKERKRERERDCFSIVRTESLKRHFRRYRSLTYKDAQVFHHLQIFHNLEVMSQFPSWQNQDAMQLLQQQLLHNPNSFGQISVPNVTNERILPQSYQLPLVTTMQSCPQYLSQSLNYPSQVNPLQVAQFLPEQGFSQECTTNNQHNSGLTSLDPTEERILFGSDDDVSSTWVTSQGNAMTQDGSFGNFSSVNSGSWSALMQDVVEASSSEMGLREEWSCLSFQKPEEPSISNNSSTLTANQPSNFVINEGQIWNLPSMAVNSGQNLYNLSAQYSVSENPHFATNQQMKGMEELTYEHAFQSSSSKGGSMGPLANFYTQHITPLTSQIMLEHNQKAERATRAPLDSPKSATTDSSNSHVYSPLNQISLQKQFIPNQSLADYQYPSVHLNPNQLQIDHFSYQSNILDSERTFCSQNAFLGSFGFTKMTSDDAITNPNKSVNENSLNSMVNNLENILSVQQTLASMDPSKVIPSIFQSKMEGDNPMPGSIKISRNSLNQEVQDQKKGIHDGEGIVSISSDEVKFKEHSYISGNTGLASRTAQGHSSMIDATPQFDPQSPKRSCAGGLHELEPRPKRQKADASSLISWFRIVDGSHQSLCSTRIKEHSWEQATNRLIEKVEDLPKLKEDVPIEARSRKRLILTVQLTGRLFPTLQYKYLTEDATLAYKKITYCAARSALEEACTLIASTDSSLHSNAADRMHQNFRDKSGESTLSKAVENIMQKSNMLESNFLRLDKRSSVLDLKLMWQELERYALVSCLGKFHTQSRHVNPGGPSSSQTAHQGHLARRHATLVVLQTDTAFLHGVPCLSL</sequence>
<comment type="caution">
    <text evidence="2">The sequence shown here is derived from an EMBL/GenBank/DDBJ whole genome shotgun (WGS) entry which is preliminary data.</text>
</comment>
<evidence type="ECO:0000313" key="2">
    <source>
        <dbReference type="EMBL" id="KAJ4815414.1"/>
    </source>
</evidence>
<proteinExistence type="predicted"/>
<dbReference type="PANTHER" id="PTHR31267:SF2">
    <property type="entry name" value="EXPRESSED PROTEIN"/>
    <property type="match status" value="1"/>
</dbReference>
<feature type="region of interest" description="Disordered" evidence="1">
    <location>
        <begin position="600"/>
        <end position="623"/>
    </location>
</feature>
<dbReference type="EMBL" id="JAMFTS010000001">
    <property type="protein sequence ID" value="KAJ4815414.1"/>
    <property type="molecule type" value="Genomic_DNA"/>
</dbReference>
<dbReference type="Proteomes" id="UP001140206">
    <property type="component" value="Chromosome 1"/>
</dbReference>
<accession>A0AAV8HD97</accession>
<protein>
    <submittedName>
        <fullName evidence="2">Dentin sialophosphoprotein-like protein</fullName>
    </submittedName>
</protein>
<gene>
    <name evidence="2" type="ORF">LUZ62_027980</name>
</gene>